<evidence type="ECO:0000313" key="2">
    <source>
        <dbReference type="EMBL" id="KAK7890970.1"/>
    </source>
</evidence>
<protein>
    <submittedName>
        <fullName evidence="2">Uncharacterized protein</fullName>
    </submittedName>
</protein>
<proteinExistence type="predicted"/>
<dbReference type="EMBL" id="JBBPFD010000017">
    <property type="protein sequence ID" value="KAK7890970.1"/>
    <property type="molecule type" value="Genomic_DNA"/>
</dbReference>
<evidence type="ECO:0000313" key="3">
    <source>
        <dbReference type="Proteomes" id="UP001460270"/>
    </source>
</evidence>
<dbReference type="AlphaFoldDB" id="A0AAW0NDW9"/>
<name>A0AAW0NDW9_9GOBI</name>
<comment type="caution">
    <text evidence="2">The sequence shown here is derived from an EMBL/GenBank/DDBJ whole genome shotgun (WGS) entry which is preliminary data.</text>
</comment>
<reference evidence="3" key="1">
    <citation type="submission" date="2024-04" db="EMBL/GenBank/DDBJ databases">
        <title>Salinicola lusitanus LLJ914,a marine bacterium isolated from the Okinawa Trough.</title>
        <authorList>
            <person name="Li J."/>
        </authorList>
    </citation>
    <scope>NUCLEOTIDE SEQUENCE [LARGE SCALE GENOMIC DNA]</scope>
</reference>
<gene>
    <name evidence="2" type="ORF">WMY93_022933</name>
</gene>
<dbReference type="Proteomes" id="UP001460270">
    <property type="component" value="Unassembled WGS sequence"/>
</dbReference>
<sequence length="112" mass="11902">MAVAHPVVRLAQEDLLQHKVIGVAGERERLAGLGLPSEVVSTIQSARAVSTFMQDLLEKGRAVATLAVFASAFATGHEGFGRFSQSLLLRDSSEGPTGLGPSQDMSHPETFR</sequence>
<organism evidence="2 3">
    <name type="scientific">Mugilogobius chulae</name>
    <name type="common">yellowstripe goby</name>
    <dbReference type="NCBI Taxonomy" id="88201"/>
    <lineage>
        <taxon>Eukaryota</taxon>
        <taxon>Metazoa</taxon>
        <taxon>Chordata</taxon>
        <taxon>Craniata</taxon>
        <taxon>Vertebrata</taxon>
        <taxon>Euteleostomi</taxon>
        <taxon>Actinopterygii</taxon>
        <taxon>Neopterygii</taxon>
        <taxon>Teleostei</taxon>
        <taxon>Neoteleostei</taxon>
        <taxon>Acanthomorphata</taxon>
        <taxon>Gobiaria</taxon>
        <taxon>Gobiiformes</taxon>
        <taxon>Gobioidei</taxon>
        <taxon>Gobiidae</taxon>
        <taxon>Gobionellinae</taxon>
        <taxon>Mugilogobius</taxon>
    </lineage>
</organism>
<keyword evidence="3" id="KW-1185">Reference proteome</keyword>
<accession>A0AAW0NDW9</accession>
<feature type="region of interest" description="Disordered" evidence="1">
    <location>
        <begin position="91"/>
        <end position="112"/>
    </location>
</feature>
<evidence type="ECO:0000256" key="1">
    <source>
        <dbReference type="SAM" id="MobiDB-lite"/>
    </source>
</evidence>